<name>A0AAN6ZBK4_9PEZI</name>
<evidence type="ECO:0000313" key="1">
    <source>
        <dbReference type="EMBL" id="KAK4131931.1"/>
    </source>
</evidence>
<dbReference type="AlphaFoldDB" id="A0AAN6ZBK4"/>
<keyword evidence="2" id="KW-1185">Reference proteome</keyword>
<evidence type="ECO:0000313" key="2">
    <source>
        <dbReference type="Proteomes" id="UP001304895"/>
    </source>
</evidence>
<reference evidence="1" key="1">
    <citation type="journal article" date="2023" name="Mol. Phylogenet. Evol.">
        <title>Genome-scale phylogeny and comparative genomics of the fungal order Sordariales.</title>
        <authorList>
            <person name="Hensen N."/>
            <person name="Bonometti L."/>
            <person name="Westerberg I."/>
            <person name="Brannstrom I.O."/>
            <person name="Guillou S."/>
            <person name="Cros-Aarteil S."/>
            <person name="Calhoun S."/>
            <person name="Haridas S."/>
            <person name="Kuo A."/>
            <person name="Mondo S."/>
            <person name="Pangilinan J."/>
            <person name="Riley R."/>
            <person name="LaButti K."/>
            <person name="Andreopoulos B."/>
            <person name="Lipzen A."/>
            <person name="Chen C."/>
            <person name="Yan M."/>
            <person name="Daum C."/>
            <person name="Ng V."/>
            <person name="Clum A."/>
            <person name="Steindorff A."/>
            <person name="Ohm R.A."/>
            <person name="Martin F."/>
            <person name="Silar P."/>
            <person name="Natvig D.O."/>
            <person name="Lalanne C."/>
            <person name="Gautier V."/>
            <person name="Ament-Velasquez S.L."/>
            <person name="Kruys A."/>
            <person name="Hutchinson M.I."/>
            <person name="Powell A.J."/>
            <person name="Barry K."/>
            <person name="Miller A.N."/>
            <person name="Grigoriev I.V."/>
            <person name="Debuchy R."/>
            <person name="Gladieux P."/>
            <person name="Hiltunen Thoren M."/>
            <person name="Johannesson H."/>
        </authorList>
    </citation>
    <scope>NUCLEOTIDE SEQUENCE</scope>
    <source>
        <strain evidence="1">CBS 123565</strain>
    </source>
</reference>
<dbReference type="Proteomes" id="UP001304895">
    <property type="component" value="Unassembled WGS sequence"/>
</dbReference>
<reference evidence="1" key="2">
    <citation type="submission" date="2023-05" db="EMBL/GenBank/DDBJ databases">
        <authorList>
            <consortium name="Lawrence Berkeley National Laboratory"/>
            <person name="Steindorff A."/>
            <person name="Hensen N."/>
            <person name="Bonometti L."/>
            <person name="Westerberg I."/>
            <person name="Brannstrom I.O."/>
            <person name="Guillou S."/>
            <person name="Cros-Aarteil S."/>
            <person name="Calhoun S."/>
            <person name="Haridas S."/>
            <person name="Kuo A."/>
            <person name="Mondo S."/>
            <person name="Pangilinan J."/>
            <person name="Riley R."/>
            <person name="Labutti K."/>
            <person name="Andreopoulos B."/>
            <person name="Lipzen A."/>
            <person name="Chen C."/>
            <person name="Yanf M."/>
            <person name="Daum C."/>
            <person name="Ng V."/>
            <person name="Clum A."/>
            <person name="Ohm R."/>
            <person name="Martin F."/>
            <person name="Silar P."/>
            <person name="Natvig D."/>
            <person name="Lalanne C."/>
            <person name="Gautier V."/>
            <person name="Ament-Velasquez S.L."/>
            <person name="Kruys A."/>
            <person name="Hutchinson M.I."/>
            <person name="Powell A.J."/>
            <person name="Barry K."/>
            <person name="Miller A.N."/>
            <person name="Grigoriev I.V."/>
            <person name="Debuchy R."/>
            <person name="Gladieux P."/>
            <person name="Thoren M.H."/>
            <person name="Johannesson H."/>
        </authorList>
    </citation>
    <scope>NUCLEOTIDE SEQUENCE</scope>
    <source>
        <strain evidence="1">CBS 123565</strain>
    </source>
</reference>
<protein>
    <submittedName>
        <fullName evidence="1">Uncharacterized protein</fullName>
    </submittedName>
</protein>
<gene>
    <name evidence="1" type="ORF">BT67DRAFT_139214</name>
</gene>
<dbReference type="EMBL" id="MU853421">
    <property type="protein sequence ID" value="KAK4131931.1"/>
    <property type="molecule type" value="Genomic_DNA"/>
</dbReference>
<organism evidence="1 2">
    <name type="scientific">Trichocladium antarcticum</name>
    <dbReference type="NCBI Taxonomy" id="1450529"/>
    <lineage>
        <taxon>Eukaryota</taxon>
        <taxon>Fungi</taxon>
        <taxon>Dikarya</taxon>
        <taxon>Ascomycota</taxon>
        <taxon>Pezizomycotina</taxon>
        <taxon>Sordariomycetes</taxon>
        <taxon>Sordariomycetidae</taxon>
        <taxon>Sordariales</taxon>
        <taxon>Chaetomiaceae</taxon>
        <taxon>Trichocladium</taxon>
    </lineage>
</organism>
<accession>A0AAN6ZBK4</accession>
<sequence length="178" mass="19165">MLLGFPTTDSQGEATCAFLLACWWREWRREQALMCSADVFIPSAAVVGPPSVVGHDDACLSVQQRSMQERSAARTHQPRASHASSRHFCTRQPRGILRRQAVMRVLPSLCCNPVRTYIHPSACARISASSPLPGRVRKFEMEGGRMAISCAAGELGGMQILIGAVSAVSASGPTRAEG</sequence>
<proteinExistence type="predicted"/>
<comment type="caution">
    <text evidence="1">The sequence shown here is derived from an EMBL/GenBank/DDBJ whole genome shotgun (WGS) entry which is preliminary data.</text>
</comment>